<sequence>MLSIFKKETPIINEPASNIKDLAHDGHNYFSDELILLDEPLSGNLFCAEKVLIEQHGILKGNVTSKTCLVTGQVNGNILSLDLLDIKATAIVRGNIQSAKVNIEPGAVINGYITVGEDIEALTEQWNKTKFSTDQYLNVNSGKEQLAVNKSAVVVQITPDQKPTDQASAVSQETPVVELKPADATTTPPEPKQAPDAEEKPVTKPLAAAAPPKKEEPVNNQRWW</sequence>
<evidence type="ECO:0000313" key="3">
    <source>
        <dbReference type="EMBL" id="GAA4100155.1"/>
    </source>
</evidence>
<organism evidence="3 4">
    <name type="scientific">Mucilaginibacter panaciglaebae</name>
    <dbReference type="NCBI Taxonomy" id="502331"/>
    <lineage>
        <taxon>Bacteria</taxon>
        <taxon>Pseudomonadati</taxon>
        <taxon>Bacteroidota</taxon>
        <taxon>Sphingobacteriia</taxon>
        <taxon>Sphingobacteriales</taxon>
        <taxon>Sphingobacteriaceae</taxon>
        <taxon>Mucilaginibacter</taxon>
    </lineage>
</organism>
<evidence type="ECO:0000313" key="4">
    <source>
        <dbReference type="Proteomes" id="UP001500841"/>
    </source>
</evidence>
<feature type="region of interest" description="Disordered" evidence="2">
    <location>
        <begin position="160"/>
        <end position="224"/>
    </location>
</feature>
<protein>
    <recommendedName>
        <fullName evidence="5">Cytoskeletal protein CcmA (Bactofilin family)</fullName>
    </recommendedName>
</protein>
<comment type="similarity">
    <text evidence="1">Belongs to the bactofilin family.</text>
</comment>
<accession>A0ABP7WZT7</accession>
<dbReference type="InterPro" id="IPR007607">
    <property type="entry name" value="BacA/B"/>
</dbReference>
<evidence type="ECO:0008006" key="5">
    <source>
        <dbReference type="Google" id="ProtNLM"/>
    </source>
</evidence>
<proteinExistence type="inferred from homology"/>
<dbReference type="Pfam" id="PF04519">
    <property type="entry name" value="Bactofilin"/>
    <property type="match status" value="1"/>
</dbReference>
<reference evidence="4" key="1">
    <citation type="journal article" date="2019" name="Int. J. Syst. Evol. Microbiol.">
        <title>The Global Catalogue of Microorganisms (GCM) 10K type strain sequencing project: providing services to taxonomists for standard genome sequencing and annotation.</title>
        <authorList>
            <consortium name="The Broad Institute Genomics Platform"/>
            <consortium name="The Broad Institute Genome Sequencing Center for Infectious Disease"/>
            <person name="Wu L."/>
            <person name="Ma J."/>
        </authorList>
    </citation>
    <scope>NUCLEOTIDE SEQUENCE [LARGE SCALE GENOMIC DNA]</scope>
    <source>
        <strain evidence="4">JCM 17085</strain>
    </source>
</reference>
<dbReference type="PANTHER" id="PTHR35024">
    <property type="entry name" value="HYPOTHETICAL CYTOSOLIC PROTEIN"/>
    <property type="match status" value="1"/>
</dbReference>
<feature type="compositionally biased region" description="Basic and acidic residues" evidence="2">
    <location>
        <begin position="193"/>
        <end position="202"/>
    </location>
</feature>
<name>A0ABP7WZT7_9SPHI</name>
<evidence type="ECO:0000256" key="1">
    <source>
        <dbReference type="ARBA" id="ARBA00044755"/>
    </source>
</evidence>
<dbReference type="Proteomes" id="UP001500841">
    <property type="component" value="Unassembled WGS sequence"/>
</dbReference>
<dbReference type="EMBL" id="BAABCV010000009">
    <property type="protein sequence ID" value="GAA4100155.1"/>
    <property type="molecule type" value="Genomic_DNA"/>
</dbReference>
<comment type="caution">
    <text evidence="3">The sequence shown here is derived from an EMBL/GenBank/DDBJ whole genome shotgun (WGS) entry which is preliminary data.</text>
</comment>
<keyword evidence="4" id="KW-1185">Reference proteome</keyword>
<feature type="compositionally biased region" description="Polar residues" evidence="2">
    <location>
        <begin position="160"/>
        <end position="174"/>
    </location>
</feature>
<evidence type="ECO:0000256" key="2">
    <source>
        <dbReference type="SAM" id="MobiDB-lite"/>
    </source>
</evidence>
<dbReference type="RefSeq" id="WP_345105133.1">
    <property type="nucleotide sequence ID" value="NZ_BAABCV010000009.1"/>
</dbReference>
<gene>
    <name evidence="3" type="ORF">GCM10022392_25770</name>
</gene>
<dbReference type="PANTHER" id="PTHR35024:SF4">
    <property type="entry name" value="POLYMER-FORMING CYTOSKELETAL PROTEIN"/>
    <property type="match status" value="1"/>
</dbReference>